<dbReference type="SUPFAM" id="SSF53335">
    <property type="entry name" value="S-adenosyl-L-methionine-dependent methyltransferases"/>
    <property type="match status" value="1"/>
</dbReference>
<feature type="binding site" evidence="6">
    <location>
        <begin position="37"/>
        <end position="39"/>
    </location>
    <ligand>
        <name>S-adenosyl-L-methionine</name>
        <dbReference type="ChEBI" id="CHEBI:59789"/>
    </ligand>
</feature>
<evidence type="ECO:0000256" key="2">
    <source>
        <dbReference type="ARBA" id="ARBA00022552"/>
    </source>
</evidence>
<keyword evidence="2 6" id="KW-0698">rRNA processing</keyword>
<evidence type="ECO:0000313" key="7">
    <source>
        <dbReference type="EMBL" id="CRH06755.1"/>
    </source>
</evidence>
<dbReference type="InterPro" id="IPR029063">
    <property type="entry name" value="SAM-dependent_MTases_sf"/>
</dbReference>
<proteinExistence type="inferred from homology"/>
<dbReference type="Gene3D" id="3.40.50.150">
    <property type="entry name" value="Vaccinia Virus protein VP39"/>
    <property type="match status" value="1"/>
</dbReference>
<dbReference type="Gene3D" id="1.10.150.170">
    <property type="entry name" value="Putative methyltransferase TM0872, insert domain"/>
    <property type="match status" value="1"/>
</dbReference>
<dbReference type="Pfam" id="PF01795">
    <property type="entry name" value="Methyltransf_5"/>
    <property type="match status" value="1"/>
</dbReference>
<dbReference type="SUPFAM" id="SSF81799">
    <property type="entry name" value="Putative methyltransferase TM0872, insert domain"/>
    <property type="match status" value="1"/>
</dbReference>
<gene>
    <name evidence="7" type="primary">mraW</name>
    <name evidence="6" type="synonym">rsmH</name>
    <name evidence="7" type="ORF">MAGMO_2600</name>
</gene>
<dbReference type="InterPro" id="IPR002903">
    <property type="entry name" value="RsmH"/>
</dbReference>
<evidence type="ECO:0000256" key="4">
    <source>
        <dbReference type="ARBA" id="ARBA00022679"/>
    </source>
</evidence>
<keyword evidence="6" id="KW-0963">Cytoplasm</keyword>
<reference evidence="7" key="1">
    <citation type="submission" date="2015-04" db="EMBL/GenBank/DDBJ databases">
        <authorList>
            <person name="Syromyatnikov M.Y."/>
            <person name="Popov V.N."/>
        </authorList>
    </citation>
    <scope>NUCLEOTIDE SEQUENCE</scope>
    <source>
        <strain evidence="7">MO-1</strain>
    </source>
</reference>
<dbReference type="PANTHER" id="PTHR11265">
    <property type="entry name" value="S-ADENOSYL-METHYLTRANSFERASE MRAW"/>
    <property type="match status" value="1"/>
</dbReference>
<evidence type="ECO:0000256" key="3">
    <source>
        <dbReference type="ARBA" id="ARBA00022603"/>
    </source>
</evidence>
<dbReference type="GO" id="GO:0005737">
    <property type="term" value="C:cytoplasm"/>
    <property type="evidence" value="ECO:0007669"/>
    <property type="project" value="UniProtKB-SubCell"/>
</dbReference>
<dbReference type="FunFam" id="1.10.150.170:FF:000003">
    <property type="entry name" value="Ribosomal RNA small subunit methyltransferase H"/>
    <property type="match status" value="1"/>
</dbReference>
<feature type="binding site" evidence="6">
    <location>
        <position position="105"/>
    </location>
    <ligand>
        <name>S-adenosyl-L-methionine</name>
        <dbReference type="ChEBI" id="CHEBI:59789"/>
    </ligand>
</feature>
<dbReference type="GO" id="GO:0071424">
    <property type="term" value="F:rRNA (cytosine-N4-)-methyltransferase activity"/>
    <property type="evidence" value="ECO:0007669"/>
    <property type="project" value="UniProtKB-UniRule"/>
</dbReference>
<keyword evidence="5 6" id="KW-0949">S-adenosyl-L-methionine</keyword>
<sequence length="322" mass="35605">MSDNSPFHHITVLREETVAALQPRPDGLYLDGTFGGGGHSRLLLERCAPTGRVIGLDQDLDAIHNGQPLVDEMAGRLQLIHTPFEELKSALATAGIDQIDGVMLDLGVSSHQLDRPERGFSFREAGPLDMRMDQQSDLPTAADLLNTLDQEPLADIFYHYGEERNSRRIARMIVESRSERPFETTLELAERVARVQPNRSKQKIHPATRVFQALRIAVNGELKQLEQALADLIPLLRPGGRMAVISFHSLEDRIVKQCFRNAAKPPEDPLLKRLPVRPGEGPLQGPKATLKVITGKPIIASEAEVAANPRARSAKLRVAEKC</sequence>
<comment type="subcellular location">
    <subcellularLocation>
        <location evidence="6">Cytoplasm</location>
    </subcellularLocation>
</comment>
<comment type="similarity">
    <text evidence="1 6">Belongs to the methyltransferase superfamily. RsmH family.</text>
</comment>
<keyword evidence="4 6" id="KW-0808">Transferase</keyword>
<dbReference type="InterPro" id="IPR023397">
    <property type="entry name" value="SAM-dep_MeTrfase_MraW_recog"/>
</dbReference>
<dbReference type="GO" id="GO:0070475">
    <property type="term" value="P:rRNA base methylation"/>
    <property type="evidence" value="ECO:0007669"/>
    <property type="project" value="UniProtKB-UniRule"/>
</dbReference>
<evidence type="ECO:0000256" key="1">
    <source>
        <dbReference type="ARBA" id="ARBA00010396"/>
    </source>
</evidence>
<dbReference type="EMBL" id="LO017727">
    <property type="protein sequence ID" value="CRH06755.1"/>
    <property type="molecule type" value="Genomic_DNA"/>
</dbReference>
<dbReference type="AlphaFoldDB" id="A0A1S7LIM2"/>
<accession>A0A1S7LIM2</accession>
<feature type="binding site" evidence="6">
    <location>
        <position position="84"/>
    </location>
    <ligand>
        <name>S-adenosyl-L-methionine</name>
        <dbReference type="ChEBI" id="CHEBI:59789"/>
    </ligand>
</feature>
<dbReference type="NCBIfam" id="TIGR00006">
    <property type="entry name" value="16S rRNA (cytosine(1402)-N(4))-methyltransferase RsmH"/>
    <property type="match status" value="1"/>
</dbReference>
<evidence type="ECO:0000256" key="6">
    <source>
        <dbReference type="HAMAP-Rule" id="MF_01007"/>
    </source>
</evidence>
<dbReference type="PANTHER" id="PTHR11265:SF0">
    <property type="entry name" value="12S RRNA N4-METHYLCYTIDINE METHYLTRANSFERASE"/>
    <property type="match status" value="1"/>
</dbReference>
<feature type="binding site" evidence="6">
    <location>
        <position position="57"/>
    </location>
    <ligand>
        <name>S-adenosyl-L-methionine</name>
        <dbReference type="ChEBI" id="CHEBI:59789"/>
    </ligand>
</feature>
<comment type="function">
    <text evidence="6">Specifically methylates the N4 position of cytidine in position 1402 (C1402) of 16S rRNA.</text>
</comment>
<dbReference type="PIRSF" id="PIRSF004486">
    <property type="entry name" value="MraW"/>
    <property type="match status" value="1"/>
</dbReference>
<name>A0A1S7LIM2_MAGMO</name>
<dbReference type="HAMAP" id="MF_01007">
    <property type="entry name" value="16SrRNA_methyltr_H"/>
    <property type="match status" value="1"/>
</dbReference>
<protein>
    <recommendedName>
        <fullName evidence="6">Ribosomal RNA small subunit methyltransferase H</fullName>
        <ecNumber evidence="6">2.1.1.199</ecNumber>
    </recommendedName>
    <alternativeName>
        <fullName evidence="6">16S rRNA m(4)C1402 methyltransferase</fullName>
    </alternativeName>
    <alternativeName>
        <fullName evidence="6">rRNA (cytosine-N(4)-)-methyltransferase RsmH</fullName>
    </alternativeName>
</protein>
<evidence type="ECO:0000256" key="5">
    <source>
        <dbReference type="ARBA" id="ARBA00022691"/>
    </source>
</evidence>
<keyword evidence="3 6" id="KW-0489">Methyltransferase</keyword>
<dbReference type="EC" id="2.1.1.199" evidence="6"/>
<feature type="binding site" evidence="6">
    <location>
        <position position="112"/>
    </location>
    <ligand>
        <name>S-adenosyl-L-methionine</name>
        <dbReference type="ChEBI" id="CHEBI:59789"/>
    </ligand>
</feature>
<organism evidence="7">
    <name type="scientific">Magnetococcus massalia (strain MO-1)</name>
    <dbReference type="NCBI Taxonomy" id="451514"/>
    <lineage>
        <taxon>Bacteria</taxon>
        <taxon>Pseudomonadati</taxon>
        <taxon>Pseudomonadota</taxon>
        <taxon>Magnetococcia</taxon>
        <taxon>Magnetococcales</taxon>
        <taxon>Magnetococcaceae</taxon>
        <taxon>Magnetococcus</taxon>
    </lineage>
</organism>
<comment type="catalytic activity">
    <reaction evidence="6">
        <text>cytidine(1402) in 16S rRNA + S-adenosyl-L-methionine = N(4)-methylcytidine(1402) in 16S rRNA + S-adenosyl-L-homocysteine + H(+)</text>
        <dbReference type="Rhea" id="RHEA:42928"/>
        <dbReference type="Rhea" id="RHEA-COMP:10286"/>
        <dbReference type="Rhea" id="RHEA-COMP:10287"/>
        <dbReference type="ChEBI" id="CHEBI:15378"/>
        <dbReference type="ChEBI" id="CHEBI:57856"/>
        <dbReference type="ChEBI" id="CHEBI:59789"/>
        <dbReference type="ChEBI" id="CHEBI:74506"/>
        <dbReference type="ChEBI" id="CHEBI:82748"/>
        <dbReference type="EC" id="2.1.1.199"/>
    </reaction>
</comment>